<evidence type="ECO:0000313" key="2">
    <source>
        <dbReference type="EMBL" id="RKF43648.1"/>
    </source>
</evidence>
<dbReference type="RefSeq" id="WP_120346363.1">
    <property type="nucleotide sequence ID" value="NZ_MCAS01000023.1"/>
</dbReference>
<dbReference type="InterPro" id="IPR009739">
    <property type="entry name" value="LprI-like_N"/>
</dbReference>
<feature type="domain" description="Lysozyme inhibitor LprI-like N-terminal" evidence="1">
    <location>
        <begin position="69"/>
        <end position="160"/>
    </location>
</feature>
<gene>
    <name evidence="2" type="ORF">BCY88_06660</name>
</gene>
<name>A0A420GEN2_9BURK</name>
<dbReference type="Gene3D" id="1.20.1270.180">
    <property type="match status" value="1"/>
</dbReference>
<evidence type="ECO:0000259" key="1">
    <source>
        <dbReference type="Pfam" id="PF07007"/>
    </source>
</evidence>
<dbReference type="OrthoDB" id="9091223at2"/>
<dbReference type="Proteomes" id="UP000283709">
    <property type="component" value="Unassembled WGS sequence"/>
</dbReference>
<protein>
    <recommendedName>
        <fullName evidence="1">Lysozyme inhibitor LprI-like N-terminal domain-containing protein</fullName>
    </recommendedName>
</protein>
<dbReference type="AlphaFoldDB" id="A0A420GEN2"/>
<dbReference type="EMBL" id="MCAS01000023">
    <property type="protein sequence ID" value="RKF43648.1"/>
    <property type="molecule type" value="Genomic_DNA"/>
</dbReference>
<accession>A0A420GEN2</accession>
<evidence type="ECO:0000313" key="3">
    <source>
        <dbReference type="Proteomes" id="UP000283709"/>
    </source>
</evidence>
<sequence>MRIAQSLLGADGWRRAFGAPALASASGKLLAAFGVVLAVTLGVTPLAAHAEVAAADPIDASMRSCLARSDMSSTTGQVQCMDNARIGWKAALDGAWQQLDTKLPRARRKQWEKSQASWLASREVEKPLLAAVFATTSGSMYVLAEADMQLQPVRDRALALRSAVARISAGGEPPRRPRACNADAQCEHAMFDLNRYYRRLQAKMPARSRSTLVRAQGAWTAYLNATTPLVDERGRIDIIGARVATLKRLSETVGND</sequence>
<dbReference type="Pfam" id="PF07007">
    <property type="entry name" value="LprI"/>
    <property type="match status" value="1"/>
</dbReference>
<comment type="caution">
    <text evidence="2">The sequence shown here is derived from an EMBL/GenBank/DDBJ whole genome shotgun (WGS) entry which is preliminary data.</text>
</comment>
<reference evidence="2 3" key="1">
    <citation type="submission" date="2016-07" db="EMBL/GenBank/DDBJ databases">
        <title>Genome analysis of Burkholderia fungorum ES3-20.</title>
        <authorList>
            <person name="Xu D."/>
            <person name="Yao R."/>
            <person name="Zheng S."/>
        </authorList>
    </citation>
    <scope>NUCLEOTIDE SEQUENCE [LARGE SCALE GENOMIC DNA]</scope>
    <source>
        <strain evidence="2 3">ES3-20</strain>
    </source>
</reference>
<organism evidence="2 3">
    <name type="scientific">Paraburkholderia fungorum</name>
    <dbReference type="NCBI Taxonomy" id="134537"/>
    <lineage>
        <taxon>Bacteria</taxon>
        <taxon>Pseudomonadati</taxon>
        <taxon>Pseudomonadota</taxon>
        <taxon>Betaproteobacteria</taxon>
        <taxon>Burkholderiales</taxon>
        <taxon>Burkholderiaceae</taxon>
        <taxon>Paraburkholderia</taxon>
    </lineage>
</organism>
<proteinExistence type="predicted"/>